<proteinExistence type="predicted"/>
<dbReference type="FunCoup" id="A0A165CRQ1">
    <property type="interactions" value="742"/>
</dbReference>
<protein>
    <submittedName>
        <fullName evidence="2">Thioredoxin-like protein</fullName>
    </submittedName>
</protein>
<dbReference type="Gene3D" id="3.40.30.10">
    <property type="entry name" value="Glutaredoxin"/>
    <property type="match status" value="1"/>
</dbReference>
<dbReference type="CDD" id="cd02989">
    <property type="entry name" value="Phd_like_TxnDC9"/>
    <property type="match status" value="1"/>
</dbReference>
<accession>A0A165CRQ1</accession>
<dbReference type="InterPro" id="IPR036249">
    <property type="entry name" value="Thioredoxin-like_sf"/>
</dbReference>
<evidence type="ECO:0000313" key="2">
    <source>
        <dbReference type="EMBL" id="KZT51268.1"/>
    </source>
</evidence>
<keyword evidence="3" id="KW-1185">Reference proteome</keyword>
<reference evidence="2 3" key="1">
    <citation type="journal article" date="2016" name="Mol. Biol. Evol.">
        <title>Comparative Genomics of Early-Diverging Mushroom-Forming Fungi Provides Insights into the Origins of Lignocellulose Decay Capabilities.</title>
        <authorList>
            <person name="Nagy L.G."/>
            <person name="Riley R."/>
            <person name="Tritt A."/>
            <person name="Adam C."/>
            <person name="Daum C."/>
            <person name="Floudas D."/>
            <person name="Sun H."/>
            <person name="Yadav J.S."/>
            <person name="Pangilinan J."/>
            <person name="Larsson K.H."/>
            <person name="Matsuura K."/>
            <person name="Barry K."/>
            <person name="Labutti K."/>
            <person name="Kuo R."/>
            <person name="Ohm R.A."/>
            <person name="Bhattacharya S.S."/>
            <person name="Shirouzu T."/>
            <person name="Yoshinaga Y."/>
            <person name="Martin F.M."/>
            <person name="Grigoriev I.V."/>
            <person name="Hibbett D.S."/>
        </authorList>
    </citation>
    <scope>NUCLEOTIDE SEQUENCE [LARGE SCALE GENOMIC DNA]</scope>
    <source>
        <strain evidence="2 3">HHB12733</strain>
    </source>
</reference>
<dbReference type="Proteomes" id="UP000076842">
    <property type="component" value="Unassembled WGS sequence"/>
</dbReference>
<evidence type="ECO:0000256" key="1">
    <source>
        <dbReference type="SAM" id="MobiDB-lite"/>
    </source>
</evidence>
<dbReference type="AlphaFoldDB" id="A0A165CRQ1"/>
<gene>
    <name evidence="2" type="ORF">CALCODRAFT_503757</name>
</gene>
<sequence length="169" mass="19572">MERARAMRASQYGRYMELTEEKEVIHTSAKEPRVVIHFYHKDFRRCKIMDQHLSSLAPKYFHTRFLRVLVENVPFLVDKLRIQVLPCVVCFVEGVTKDRLVGFEELGNGDEFATSVLELRLKQSGVITDAPAKPLRTGFDQPQRERGRRSGIRNGTSSRDEDEDEDPYA</sequence>
<dbReference type="PANTHER" id="PTHR21148">
    <property type="entry name" value="THIOREDOXIN DOMAIN-CONTAINING PROTEIN 9"/>
    <property type="match status" value="1"/>
</dbReference>
<dbReference type="SUPFAM" id="SSF52833">
    <property type="entry name" value="Thioredoxin-like"/>
    <property type="match status" value="1"/>
</dbReference>
<organism evidence="2 3">
    <name type="scientific">Calocera cornea HHB12733</name>
    <dbReference type="NCBI Taxonomy" id="1353952"/>
    <lineage>
        <taxon>Eukaryota</taxon>
        <taxon>Fungi</taxon>
        <taxon>Dikarya</taxon>
        <taxon>Basidiomycota</taxon>
        <taxon>Agaricomycotina</taxon>
        <taxon>Dacrymycetes</taxon>
        <taxon>Dacrymycetales</taxon>
        <taxon>Dacrymycetaceae</taxon>
        <taxon>Calocera</taxon>
    </lineage>
</organism>
<dbReference type="OrthoDB" id="10257948at2759"/>
<name>A0A165CRQ1_9BASI</name>
<evidence type="ECO:0000313" key="3">
    <source>
        <dbReference type="Proteomes" id="UP000076842"/>
    </source>
</evidence>
<dbReference type="STRING" id="1353952.A0A165CRQ1"/>
<dbReference type="EMBL" id="KV424117">
    <property type="protein sequence ID" value="KZT51268.1"/>
    <property type="molecule type" value="Genomic_DNA"/>
</dbReference>
<dbReference type="InParanoid" id="A0A165CRQ1"/>
<feature type="compositionally biased region" description="Acidic residues" evidence="1">
    <location>
        <begin position="160"/>
        <end position="169"/>
    </location>
</feature>
<feature type="region of interest" description="Disordered" evidence="1">
    <location>
        <begin position="131"/>
        <end position="169"/>
    </location>
</feature>